<dbReference type="GO" id="GO:0004609">
    <property type="term" value="F:phosphatidylserine decarboxylase activity"/>
    <property type="evidence" value="ECO:0007669"/>
    <property type="project" value="UniProtKB-EC"/>
</dbReference>
<dbReference type="EC" id="4.1.1.65" evidence="5"/>
<evidence type="ECO:0000256" key="3">
    <source>
        <dbReference type="ARBA" id="ARBA00023239"/>
    </source>
</evidence>
<dbReference type="EMBL" id="JACHFD010000011">
    <property type="protein sequence ID" value="MBB5352212.1"/>
    <property type="molecule type" value="Genomic_DNA"/>
</dbReference>
<dbReference type="GO" id="GO:0008654">
    <property type="term" value="P:phospholipid biosynthetic process"/>
    <property type="evidence" value="ECO:0007669"/>
    <property type="project" value="InterPro"/>
</dbReference>
<gene>
    <name evidence="5" type="ORF">HNR46_002455</name>
</gene>
<organism evidence="5 6">
    <name type="scientific">Haloferula luteola</name>
    <dbReference type="NCBI Taxonomy" id="595692"/>
    <lineage>
        <taxon>Bacteria</taxon>
        <taxon>Pseudomonadati</taxon>
        <taxon>Verrucomicrobiota</taxon>
        <taxon>Verrucomicrobiia</taxon>
        <taxon>Verrucomicrobiales</taxon>
        <taxon>Verrucomicrobiaceae</taxon>
        <taxon>Haloferula</taxon>
    </lineage>
</organism>
<evidence type="ECO:0000313" key="6">
    <source>
        <dbReference type="Proteomes" id="UP000557717"/>
    </source>
</evidence>
<dbReference type="PANTHER" id="PTHR10067:SF17">
    <property type="entry name" value="PHOSPHATIDYLSERINE DECARBOXYLASE PROENZYME 2"/>
    <property type="match status" value="1"/>
</dbReference>
<keyword evidence="1" id="KW-0210">Decarboxylase</keyword>
<keyword evidence="4" id="KW-0670">Pyruvate</keyword>
<evidence type="ECO:0000256" key="4">
    <source>
        <dbReference type="ARBA" id="ARBA00023317"/>
    </source>
</evidence>
<name>A0A840V2J5_9BACT</name>
<dbReference type="AlphaFoldDB" id="A0A840V2J5"/>
<reference evidence="5 6" key="1">
    <citation type="submission" date="2020-08" db="EMBL/GenBank/DDBJ databases">
        <title>Genomic Encyclopedia of Type Strains, Phase IV (KMG-IV): sequencing the most valuable type-strain genomes for metagenomic binning, comparative biology and taxonomic classification.</title>
        <authorList>
            <person name="Goeker M."/>
        </authorList>
    </citation>
    <scope>NUCLEOTIDE SEQUENCE [LARGE SCALE GENOMIC DNA]</scope>
    <source>
        <strain evidence="5 6">YC6886</strain>
    </source>
</reference>
<keyword evidence="3 5" id="KW-0456">Lyase</keyword>
<evidence type="ECO:0000313" key="5">
    <source>
        <dbReference type="EMBL" id="MBB5352212.1"/>
    </source>
</evidence>
<dbReference type="Pfam" id="PF02666">
    <property type="entry name" value="PS_Dcarbxylase"/>
    <property type="match status" value="1"/>
</dbReference>
<dbReference type="Proteomes" id="UP000557717">
    <property type="component" value="Unassembled WGS sequence"/>
</dbReference>
<keyword evidence="2" id="KW-0865">Zymogen</keyword>
<accession>A0A840V2J5</accession>
<proteinExistence type="predicted"/>
<dbReference type="PANTHER" id="PTHR10067">
    <property type="entry name" value="PHOSPHATIDYLSERINE DECARBOXYLASE"/>
    <property type="match status" value="1"/>
</dbReference>
<evidence type="ECO:0000256" key="2">
    <source>
        <dbReference type="ARBA" id="ARBA00023145"/>
    </source>
</evidence>
<evidence type="ECO:0000256" key="1">
    <source>
        <dbReference type="ARBA" id="ARBA00022793"/>
    </source>
</evidence>
<comment type="caution">
    <text evidence="5">The sequence shown here is derived from an EMBL/GenBank/DDBJ whole genome shotgun (WGS) entry which is preliminary data.</text>
</comment>
<sequence>MSFPDHQLRLSVRSTLPYGQGDVDDIRFFNRHTGQLETEQVYGEAFLRFVYEHPLGALPLQALIRRAAFSQWYGRRMDAPQSREKIAPFIADYGLDADDFADPIDSFASFNAFFYRKLKPQARPIAPEVPVVFPADGRHLGFPKISEIDRFFVKGQRFDLPGLLGDDTLARRFSEGSLVLSRLCPVDYHRFHFPCAGTPGTTRLIDGPLYSVSPIALRRHLHYLWENKRTVTTLETDHLGQVLIVEIGATCVGSIHQTFNPGEPVTKGQEKGYFAFGGSSTITLFEPGVVTLAPDLLEHSARQTELYARVGSPMAT</sequence>
<protein>
    <submittedName>
        <fullName evidence="5">Phosphatidylserine decarboxylase</fullName>
        <ecNumber evidence="5">4.1.1.65</ecNumber>
    </submittedName>
</protein>
<keyword evidence="6" id="KW-1185">Reference proteome</keyword>
<dbReference type="InterPro" id="IPR003817">
    <property type="entry name" value="PS_Dcarbxylase"/>
</dbReference>